<evidence type="ECO:0000256" key="2">
    <source>
        <dbReference type="ARBA" id="ARBA00022729"/>
    </source>
</evidence>
<evidence type="ECO:0000313" key="8">
    <source>
        <dbReference type="EMBL" id="MFC3913429.1"/>
    </source>
</evidence>
<comment type="caution">
    <text evidence="8">The sequence shown here is derived from an EMBL/GenBank/DDBJ whole genome shotgun (WGS) entry which is preliminary data.</text>
</comment>
<dbReference type="InterPro" id="IPR008816">
    <property type="entry name" value="Gly_zipper_2TM_dom"/>
</dbReference>
<accession>A0ABV8CND0</accession>
<proteinExistence type="predicted"/>
<gene>
    <name evidence="8" type="ORF">ACFOSS_08130</name>
</gene>
<dbReference type="PANTHER" id="PTHR35603">
    <property type="match status" value="1"/>
</dbReference>
<dbReference type="PROSITE" id="PS51257">
    <property type="entry name" value="PROKAR_LIPOPROTEIN"/>
    <property type="match status" value="1"/>
</dbReference>
<reference evidence="9" key="1">
    <citation type="journal article" date="2019" name="Int. J. Syst. Evol. Microbiol.">
        <title>The Global Catalogue of Microorganisms (GCM) 10K type strain sequencing project: providing services to taxonomists for standard genome sequencing and annotation.</title>
        <authorList>
            <consortium name="The Broad Institute Genomics Platform"/>
            <consortium name="The Broad Institute Genome Sequencing Center for Infectious Disease"/>
            <person name="Wu L."/>
            <person name="Ma J."/>
        </authorList>
    </citation>
    <scope>NUCLEOTIDE SEQUENCE [LARGE SCALE GENOMIC DNA]</scope>
    <source>
        <strain evidence="9">CCUG 54939</strain>
    </source>
</reference>
<evidence type="ECO:0000256" key="3">
    <source>
        <dbReference type="ARBA" id="ARBA00023136"/>
    </source>
</evidence>
<keyword evidence="4" id="KW-0564">Palmitate</keyword>
<keyword evidence="9" id="KW-1185">Reference proteome</keyword>
<evidence type="ECO:0000259" key="7">
    <source>
        <dbReference type="Pfam" id="PF05433"/>
    </source>
</evidence>
<keyword evidence="5" id="KW-0449">Lipoprotein</keyword>
<name>A0ABV8CND0_9GAMM</name>
<dbReference type="PANTHER" id="PTHR35603:SF1">
    <property type="entry name" value="OUTER MEMBRANE LIPOPROTEIN SLYB"/>
    <property type="match status" value="1"/>
</dbReference>
<feature type="domain" description="Glycine zipper 2TM" evidence="7">
    <location>
        <begin position="62"/>
        <end position="103"/>
    </location>
</feature>
<evidence type="ECO:0000256" key="1">
    <source>
        <dbReference type="ARBA" id="ARBA00004459"/>
    </source>
</evidence>
<dbReference type="Pfam" id="PF05433">
    <property type="entry name" value="Rick_17kDa_Anti"/>
    <property type="match status" value="1"/>
</dbReference>
<keyword evidence="2 6" id="KW-0732">Signal</keyword>
<dbReference type="Proteomes" id="UP001595692">
    <property type="component" value="Unassembled WGS sequence"/>
</dbReference>
<dbReference type="EMBL" id="JBHSAF010000007">
    <property type="protein sequence ID" value="MFC3913429.1"/>
    <property type="molecule type" value="Genomic_DNA"/>
</dbReference>
<dbReference type="InterPro" id="IPR051407">
    <property type="entry name" value="Bact_OM_lipoprot/Surf_antigen"/>
</dbReference>
<evidence type="ECO:0000256" key="5">
    <source>
        <dbReference type="ARBA" id="ARBA00023288"/>
    </source>
</evidence>
<organism evidence="8 9">
    <name type="scientific">Pseudaeromonas sharmana</name>
    <dbReference type="NCBI Taxonomy" id="328412"/>
    <lineage>
        <taxon>Bacteria</taxon>
        <taxon>Pseudomonadati</taxon>
        <taxon>Pseudomonadota</taxon>
        <taxon>Gammaproteobacteria</taxon>
        <taxon>Aeromonadales</taxon>
        <taxon>Aeromonadaceae</taxon>
        <taxon>Pseudaeromonas</taxon>
    </lineage>
</organism>
<feature type="signal peptide" evidence="6">
    <location>
        <begin position="1"/>
        <end position="22"/>
    </location>
</feature>
<evidence type="ECO:0000256" key="4">
    <source>
        <dbReference type="ARBA" id="ARBA00023139"/>
    </source>
</evidence>
<protein>
    <submittedName>
        <fullName evidence="8">Glycine zipper 2TM domain-containing protein</fullName>
    </submittedName>
</protein>
<dbReference type="RefSeq" id="WP_377151767.1">
    <property type="nucleotide sequence ID" value="NZ_JBHSAF010000007.1"/>
</dbReference>
<evidence type="ECO:0000256" key="6">
    <source>
        <dbReference type="SAM" id="SignalP"/>
    </source>
</evidence>
<comment type="subcellular location">
    <subcellularLocation>
        <location evidence="1">Cell outer membrane</location>
        <topology evidence="1">Lipid-anchor</topology>
    </subcellularLocation>
</comment>
<evidence type="ECO:0000313" key="9">
    <source>
        <dbReference type="Proteomes" id="UP001595692"/>
    </source>
</evidence>
<feature type="chain" id="PRO_5047499859" evidence="6">
    <location>
        <begin position="23"/>
        <end position="155"/>
    </location>
</feature>
<keyword evidence="3" id="KW-0472">Membrane</keyword>
<sequence>MKKHIGVLALGTLVALAGCANSDNFSGDVYTAQQAKTVQTVSYGTITSTRPVKIQDGEDSVLGTLAGGVLGGVLGSAVGGGKGQDIATVAGAIGGAAAGKAAGDKLNQVDGVELEIRKENGDSIVVVQKADPKLVAGKRVRIVQSQGKTNVGLVD</sequence>